<dbReference type="Proteomes" id="UP000033710">
    <property type="component" value="Unassembled WGS sequence"/>
</dbReference>
<evidence type="ECO:0000313" key="2">
    <source>
        <dbReference type="EMBL" id="KJR84313.1"/>
    </source>
</evidence>
<dbReference type="GeneID" id="27670915"/>
<dbReference type="EMBL" id="AXCR01000007">
    <property type="protein sequence ID" value="KJR84313.1"/>
    <property type="molecule type" value="Genomic_DNA"/>
</dbReference>
<dbReference type="KEGG" id="ssck:SPSK_09057"/>
<proteinExistence type="predicted"/>
<dbReference type="PANTHER" id="PTHR37540:SF9">
    <property type="entry name" value="ZN(2)-C6 FUNGAL-TYPE DOMAIN-CONTAINING PROTEIN"/>
    <property type="match status" value="1"/>
</dbReference>
<evidence type="ECO:0000313" key="3">
    <source>
        <dbReference type="Proteomes" id="UP000033710"/>
    </source>
</evidence>
<organism evidence="2 3">
    <name type="scientific">Sporothrix schenckii 1099-18</name>
    <dbReference type="NCBI Taxonomy" id="1397361"/>
    <lineage>
        <taxon>Eukaryota</taxon>
        <taxon>Fungi</taxon>
        <taxon>Dikarya</taxon>
        <taxon>Ascomycota</taxon>
        <taxon>Pezizomycotina</taxon>
        <taxon>Sordariomycetes</taxon>
        <taxon>Sordariomycetidae</taxon>
        <taxon>Ophiostomatales</taxon>
        <taxon>Ophiostomataceae</taxon>
        <taxon>Sporothrix</taxon>
    </lineage>
</organism>
<protein>
    <submittedName>
        <fullName evidence="2">Uncharacterized protein</fullName>
    </submittedName>
</protein>
<dbReference type="AlphaFoldDB" id="A0A0F2M3N7"/>
<dbReference type="VEuPathDB" id="FungiDB:SPSK_09057"/>
<reference evidence="2 3" key="1">
    <citation type="journal article" date="2014" name="BMC Genomics">
        <title>Comparative genomics of the major fungal agents of human and animal Sporotrichosis: Sporothrix schenckii and Sporothrix brasiliensis.</title>
        <authorList>
            <person name="Teixeira M.M."/>
            <person name="de Almeida L.G."/>
            <person name="Kubitschek-Barreira P."/>
            <person name="Alves F.L."/>
            <person name="Kioshima E.S."/>
            <person name="Abadio A.K."/>
            <person name="Fernandes L."/>
            <person name="Derengowski L.S."/>
            <person name="Ferreira K.S."/>
            <person name="Souza R.C."/>
            <person name="Ruiz J.C."/>
            <person name="de Andrade N.C."/>
            <person name="Paes H.C."/>
            <person name="Nicola A.M."/>
            <person name="Albuquerque P."/>
            <person name="Gerber A.L."/>
            <person name="Martins V.P."/>
            <person name="Peconick L.D."/>
            <person name="Neto A.V."/>
            <person name="Chaucanez C.B."/>
            <person name="Silva P.A."/>
            <person name="Cunha O.L."/>
            <person name="de Oliveira F.F."/>
            <person name="dos Santos T.C."/>
            <person name="Barros A.L."/>
            <person name="Soares M.A."/>
            <person name="de Oliveira L.M."/>
            <person name="Marini M.M."/>
            <person name="Villalobos-Duno H."/>
            <person name="Cunha M.M."/>
            <person name="de Hoog S."/>
            <person name="da Silveira J.F."/>
            <person name="Henrissat B."/>
            <person name="Nino-Vega G.A."/>
            <person name="Cisalpino P.S."/>
            <person name="Mora-Montes H.M."/>
            <person name="Almeida S.R."/>
            <person name="Stajich J.E."/>
            <person name="Lopes-Bezerra L.M."/>
            <person name="Vasconcelos A.T."/>
            <person name="Felipe M.S."/>
        </authorList>
    </citation>
    <scope>NUCLEOTIDE SEQUENCE [LARGE SCALE GENOMIC DNA]</scope>
    <source>
        <strain evidence="2 3">1099-18</strain>
    </source>
</reference>
<dbReference type="PANTHER" id="PTHR37540">
    <property type="entry name" value="TRANSCRIPTION FACTOR (ACR-2), PUTATIVE-RELATED-RELATED"/>
    <property type="match status" value="1"/>
</dbReference>
<feature type="compositionally biased region" description="Basic residues" evidence="1">
    <location>
        <begin position="33"/>
        <end position="44"/>
    </location>
</feature>
<name>A0A0F2M3N7_SPOSC</name>
<gene>
    <name evidence="2" type="ORF">SPSK_09057</name>
</gene>
<accession>A0A0F2M3N7</accession>
<reference evidence="2 3" key="2">
    <citation type="journal article" date="2015" name="Eukaryot. Cell">
        <title>Asexual propagation of a virulent clone complex in a human and feline outbreak of sporotrichosis.</title>
        <authorList>
            <person name="Teixeira Mde M."/>
            <person name="Rodrigues A.M."/>
            <person name="Tsui C.K."/>
            <person name="de Almeida L.G."/>
            <person name="Van Diepeningen A.D."/>
            <person name="van den Ende B.G."/>
            <person name="Fernandes G.F."/>
            <person name="Kano R."/>
            <person name="Hamelin R.C."/>
            <person name="Lopes-Bezerra L.M."/>
            <person name="Vasconcelos A.T."/>
            <person name="de Hoog S."/>
            <person name="de Camargo Z.P."/>
            <person name="Felipe M.S."/>
        </authorList>
    </citation>
    <scope>NUCLEOTIDE SEQUENCE [LARGE SCALE GENOMIC DNA]</scope>
    <source>
        <strain evidence="2 3">1099-18</strain>
    </source>
</reference>
<sequence>MAGFMFVNGRQNDRSTQRRMRRHVMQGKNAGKTLHRPSRQLKPVRRGDTAKQEAIAKSTSSSRSNSSLFSLTESLDILKRLPPVTAFYAAIDSPVAMTSFALQWLLRNPSFLGASLTRCSGHARLDFNGTVERVYAHSFGVTSASAKPLWFQFIFADETAYHCTLALMQASNEVVLGSATGCVVATSSGASGDSGDRNVATYAHYVAESLRQLKTRLDGPEALANSTILLVLMFISQEQMRHASRNARVHLAGLAQMVALRGGLAAFETRPADRPLLLKICKIDIVYALQFGAPPLFYRDVLASVVDQLDLGGRCVRAATDTAVTHHASLALQQPDLYALLCDVLAVSLLFEKELPRRPIDVFTFGDIFSSLCYRLLRMGRETFRADSTADLYHLGMTMFVMSLFLRFDQRRLLGYRLIGKRFRAVVEDDPGENRRSERSEDPNDIKNDEICFWVVMMGGMWTQGDWSKGDCPGRTQKARKVRQLADRLGITTWDDVRTVLDKYPCLTVLHSQPGRELWEASREAV</sequence>
<comment type="caution">
    <text evidence="2">The sequence shown here is derived from an EMBL/GenBank/DDBJ whole genome shotgun (WGS) entry which is preliminary data.</text>
</comment>
<dbReference type="OrthoDB" id="4158087at2759"/>
<dbReference type="RefSeq" id="XP_016586989.1">
    <property type="nucleotide sequence ID" value="XM_016735638.1"/>
</dbReference>
<evidence type="ECO:0000256" key="1">
    <source>
        <dbReference type="SAM" id="MobiDB-lite"/>
    </source>
</evidence>
<feature type="region of interest" description="Disordered" evidence="1">
    <location>
        <begin position="25"/>
        <end position="66"/>
    </location>
</feature>